<dbReference type="AlphaFoldDB" id="A0AAV9B4H1"/>
<feature type="transmembrane region" description="Helical" evidence="1">
    <location>
        <begin position="21"/>
        <end position="38"/>
    </location>
</feature>
<keyword evidence="1" id="KW-0812">Transmembrane</keyword>
<reference evidence="2" key="1">
    <citation type="journal article" date="2023" name="Nat. Commun.">
        <title>Diploid and tetraploid genomes of Acorus and the evolution of monocots.</title>
        <authorList>
            <person name="Ma L."/>
            <person name="Liu K.W."/>
            <person name="Li Z."/>
            <person name="Hsiao Y.Y."/>
            <person name="Qi Y."/>
            <person name="Fu T."/>
            <person name="Tang G.D."/>
            <person name="Zhang D."/>
            <person name="Sun W.H."/>
            <person name="Liu D.K."/>
            <person name="Li Y."/>
            <person name="Chen G.Z."/>
            <person name="Liu X.D."/>
            <person name="Liao X.Y."/>
            <person name="Jiang Y.T."/>
            <person name="Yu X."/>
            <person name="Hao Y."/>
            <person name="Huang J."/>
            <person name="Zhao X.W."/>
            <person name="Ke S."/>
            <person name="Chen Y.Y."/>
            <person name="Wu W.L."/>
            <person name="Hsu J.L."/>
            <person name="Lin Y.F."/>
            <person name="Huang M.D."/>
            <person name="Li C.Y."/>
            <person name="Huang L."/>
            <person name="Wang Z.W."/>
            <person name="Zhao X."/>
            <person name="Zhong W.Y."/>
            <person name="Peng D.H."/>
            <person name="Ahmad S."/>
            <person name="Lan S."/>
            <person name="Zhang J.S."/>
            <person name="Tsai W.C."/>
            <person name="Van de Peer Y."/>
            <person name="Liu Z.J."/>
        </authorList>
    </citation>
    <scope>NUCLEOTIDE SEQUENCE</scope>
    <source>
        <strain evidence="2">SCP</strain>
    </source>
</reference>
<proteinExistence type="predicted"/>
<evidence type="ECO:0000313" key="3">
    <source>
        <dbReference type="Proteomes" id="UP001179952"/>
    </source>
</evidence>
<gene>
    <name evidence="2" type="ORF">QJS04_geneDACA007624</name>
</gene>
<comment type="caution">
    <text evidence="2">The sequence shown here is derived from an EMBL/GenBank/DDBJ whole genome shotgun (WGS) entry which is preliminary data.</text>
</comment>
<dbReference type="Proteomes" id="UP001179952">
    <property type="component" value="Unassembled WGS sequence"/>
</dbReference>
<protein>
    <submittedName>
        <fullName evidence="2">Uncharacterized protein</fullName>
    </submittedName>
</protein>
<organism evidence="2 3">
    <name type="scientific">Acorus gramineus</name>
    <name type="common">Dwarf sweet flag</name>
    <dbReference type="NCBI Taxonomy" id="55184"/>
    <lineage>
        <taxon>Eukaryota</taxon>
        <taxon>Viridiplantae</taxon>
        <taxon>Streptophyta</taxon>
        <taxon>Embryophyta</taxon>
        <taxon>Tracheophyta</taxon>
        <taxon>Spermatophyta</taxon>
        <taxon>Magnoliopsida</taxon>
        <taxon>Liliopsida</taxon>
        <taxon>Acoraceae</taxon>
        <taxon>Acorus</taxon>
    </lineage>
</organism>
<keyword evidence="1" id="KW-0472">Membrane</keyword>
<name>A0AAV9B4H1_ACOGR</name>
<evidence type="ECO:0000313" key="2">
    <source>
        <dbReference type="EMBL" id="KAK1271263.1"/>
    </source>
</evidence>
<dbReference type="EMBL" id="JAUJYN010000005">
    <property type="protein sequence ID" value="KAK1271263.1"/>
    <property type="molecule type" value="Genomic_DNA"/>
</dbReference>
<reference evidence="2" key="2">
    <citation type="submission" date="2023-06" db="EMBL/GenBank/DDBJ databases">
        <authorList>
            <person name="Ma L."/>
            <person name="Liu K.-W."/>
            <person name="Li Z."/>
            <person name="Hsiao Y.-Y."/>
            <person name="Qi Y."/>
            <person name="Fu T."/>
            <person name="Tang G."/>
            <person name="Zhang D."/>
            <person name="Sun W.-H."/>
            <person name="Liu D.-K."/>
            <person name="Li Y."/>
            <person name="Chen G.-Z."/>
            <person name="Liu X.-D."/>
            <person name="Liao X.-Y."/>
            <person name="Jiang Y.-T."/>
            <person name="Yu X."/>
            <person name="Hao Y."/>
            <person name="Huang J."/>
            <person name="Zhao X.-W."/>
            <person name="Ke S."/>
            <person name="Chen Y.-Y."/>
            <person name="Wu W.-L."/>
            <person name="Hsu J.-L."/>
            <person name="Lin Y.-F."/>
            <person name="Huang M.-D."/>
            <person name="Li C.-Y."/>
            <person name="Huang L."/>
            <person name="Wang Z.-W."/>
            <person name="Zhao X."/>
            <person name="Zhong W.-Y."/>
            <person name="Peng D.-H."/>
            <person name="Ahmad S."/>
            <person name="Lan S."/>
            <person name="Zhang J.-S."/>
            <person name="Tsai W.-C."/>
            <person name="Van De Peer Y."/>
            <person name="Liu Z.-J."/>
        </authorList>
    </citation>
    <scope>NUCLEOTIDE SEQUENCE</scope>
    <source>
        <strain evidence="2">SCP</strain>
        <tissue evidence="2">Leaves</tissue>
    </source>
</reference>
<evidence type="ECO:0000256" key="1">
    <source>
        <dbReference type="SAM" id="Phobius"/>
    </source>
</evidence>
<sequence length="71" mass="8205">MNFYASATRGSIQRDRIDPKLLLLSALEVRIMLSLWIPPHAALVLDKRSKNQWFFALERTLSEDEKKSSNS</sequence>
<keyword evidence="3" id="KW-1185">Reference proteome</keyword>
<accession>A0AAV9B4H1</accession>
<keyword evidence="1" id="KW-1133">Transmembrane helix</keyword>